<feature type="region of interest" description="Disordered" evidence="1">
    <location>
        <begin position="91"/>
        <end position="123"/>
    </location>
</feature>
<reference evidence="3 4" key="1">
    <citation type="submission" date="2019-02" db="EMBL/GenBank/DDBJ databases">
        <title>Deep-cultivation of Planctomycetes and their phenomic and genomic characterization uncovers novel biology.</title>
        <authorList>
            <person name="Wiegand S."/>
            <person name="Jogler M."/>
            <person name="Boedeker C."/>
            <person name="Pinto D."/>
            <person name="Vollmers J."/>
            <person name="Rivas-Marin E."/>
            <person name="Kohn T."/>
            <person name="Peeters S.H."/>
            <person name="Heuer A."/>
            <person name="Rast P."/>
            <person name="Oberbeckmann S."/>
            <person name="Bunk B."/>
            <person name="Jeske O."/>
            <person name="Meyerdierks A."/>
            <person name="Storesund J.E."/>
            <person name="Kallscheuer N."/>
            <person name="Luecker S."/>
            <person name="Lage O.M."/>
            <person name="Pohl T."/>
            <person name="Merkel B.J."/>
            <person name="Hornburger P."/>
            <person name="Mueller R.-W."/>
            <person name="Bruemmer F."/>
            <person name="Labrenz M."/>
            <person name="Spormann A.M."/>
            <person name="Op den Camp H."/>
            <person name="Overmann J."/>
            <person name="Amann R."/>
            <person name="Jetten M.S.M."/>
            <person name="Mascher T."/>
            <person name="Medema M.H."/>
            <person name="Devos D.P."/>
            <person name="Kaster A.-K."/>
            <person name="Ovreas L."/>
            <person name="Rohde M."/>
            <person name="Galperin M.Y."/>
            <person name="Jogler C."/>
        </authorList>
    </citation>
    <scope>NUCLEOTIDE SEQUENCE [LARGE SCALE GENOMIC DNA]</scope>
    <source>
        <strain evidence="3 4">K23_9</strain>
    </source>
</reference>
<gene>
    <name evidence="3" type="ORF">K239x_21740</name>
</gene>
<protein>
    <submittedName>
        <fullName evidence="3">Uncharacterized protein</fullName>
    </submittedName>
</protein>
<organism evidence="3 4">
    <name type="scientific">Stieleria marina</name>
    <dbReference type="NCBI Taxonomy" id="1930275"/>
    <lineage>
        <taxon>Bacteria</taxon>
        <taxon>Pseudomonadati</taxon>
        <taxon>Planctomycetota</taxon>
        <taxon>Planctomycetia</taxon>
        <taxon>Pirellulales</taxon>
        <taxon>Pirellulaceae</taxon>
        <taxon>Stieleria</taxon>
    </lineage>
</organism>
<sequence precursor="true">MNTFINTSAATAFAPSVIRALAILAVAHFSLAHFTLPVATAQQSASTAPATTHTTESSPTANALQSTPWFDADAGTLIPVTVNERIDDSVNRNSRWLPKPPKVAKKKKTTAKTTTTKGGTTGTGTGTGLFGSDLTLGNVFGWLLLALVIFAAVGGLVYAFSKTEIDLGKTKDAAKISTDAPDEQMIERMKHLPAELRRTDVNLRTESERLMNEGQFGQAIILLFGHQLLMLDQAGSLRLTRGKTNGRYVRETRSSDRESGERLGRTVTAFERSYFGRHGITQSEFASLWENNQALEQRLTSQQEVAA</sequence>
<dbReference type="Proteomes" id="UP000319817">
    <property type="component" value="Chromosome"/>
</dbReference>
<dbReference type="RefSeq" id="WP_145417727.1">
    <property type="nucleotide sequence ID" value="NZ_CP036526.1"/>
</dbReference>
<dbReference type="EMBL" id="CP036526">
    <property type="protein sequence ID" value="QDT10218.1"/>
    <property type="molecule type" value="Genomic_DNA"/>
</dbReference>
<keyword evidence="2" id="KW-1133">Transmembrane helix</keyword>
<proteinExistence type="predicted"/>
<evidence type="ECO:0000256" key="1">
    <source>
        <dbReference type="SAM" id="MobiDB-lite"/>
    </source>
</evidence>
<evidence type="ECO:0000313" key="3">
    <source>
        <dbReference type="EMBL" id="QDT10218.1"/>
    </source>
</evidence>
<dbReference type="OrthoDB" id="290072at2"/>
<keyword evidence="2" id="KW-0472">Membrane</keyword>
<feature type="transmembrane region" description="Helical" evidence="2">
    <location>
        <begin position="12"/>
        <end position="31"/>
    </location>
</feature>
<accession>A0A517NSW4</accession>
<name>A0A517NSW4_9BACT</name>
<evidence type="ECO:0000313" key="4">
    <source>
        <dbReference type="Proteomes" id="UP000319817"/>
    </source>
</evidence>
<keyword evidence="4" id="KW-1185">Reference proteome</keyword>
<feature type="compositionally biased region" description="Low complexity" evidence="1">
    <location>
        <begin position="47"/>
        <end position="61"/>
    </location>
</feature>
<dbReference type="AlphaFoldDB" id="A0A517NSW4"/>
<keyword evidence="2" id="KW-0812">Transmembrane</keyword>
<evidence type="ECO:0000256" key="2">
    <source>
        <dbReference type="SAM" id="Phobius"/>
    </source>
</evidence>
<feature type="transmembrane region" description="Helical" evidence="2">
    <location>
        <begin position="139"/>
        <end position="161"/>
    </location>
</feature>
<feature type="region of interest" description="Disordered" evidence="1">
    <location>
        <begin position="47"/>
        <end position="66"/>
    </location>
</feature>